<evidence type="ECO:0000313" key="2">
    <source>
        <dbReference type="Proteomes" id="UP001221142"/>
    </source>
</evidence>
<gene>
    <name evidence="1" type="ORF">FB45DRAFT_925014</name>
</gene>
<organism evidence="1 2">
    <name type="scientific">Roridomyces roridus</name>
    <dbReference type="NCBI Taxonomy" id="1738132"/>
    <lineage>
        <taxon>Eukaryota</taxon>
        <taxon>Fungi</taxon>
        <taxon>Dikarya</taxon>
        <taxon>Basidiomycota</taxon>
        <taxon>Agaricomycotina</taxon>
        <taxon>Agaricomycetes</taxon>
        <taxon>Agaricomycetidae</taxon>
        <taxon>Agaricales</taxon>
        <taxon>Marasmiineae</taxon>
        <taxon>Mycenaceae</taxon>
        <taxon>Roridomyces</taxon>
    </lineage>
</organism>
<comment type="caution">
    <text evidence="1">The sequence shown here is derived from an EMBL/GenBank/DDBJ whole genome shotgun (WGS) entry which is preliminary data.</text>
</comment>
<accession>A0AAD7FJU1</accession>
<dbReference type="EMBL" id="JARKIF010000014">
    <property type="protein sequence ID" value="KAJ7623238.1"/>
    <property type="molecule type" value="Genomic_DNA"/>
</dbReference>
<dbReference type="Proteomes" id="UP001221142">
    <property type="component" value="Unassembled WGS sequence"/>
</dbReference>
<keyword evidence="2" id="KW-1185">Reference proteome</keyword>
<dbReference type="AlphaFoldDB" id="A0AAD7FJU1"/>
<reference evidence="1" key="1">
    <citation type="submission" date="2023-03" db="EMBL/GenBank/DDBJ databases">
        <title>Massive genome expansion in bonnet fungi (Mycena s.s.) driven by repeated elements and novel gene families across ecological guilds.</title>
        <authorList>
            <consortium name="Lawrence Berkeley National Laboratory"/>
            <person name="Harder C.B."/>
            <person name="Miyauchi S."/>
            <person name="Viragh M."/>
            <person name="Kuo A."/>
            <person name="Thoen E."/>
            <person name="Andreopoulos B."/>
            <person name="Lu D."/>
            <person name="Skrede I."/>
            <person name="Drula E."/>
            <person name="Henrissat B."/>
            <person name="Morin E."/>
            <person name="Kohler A."/>
            <person name="Barry K."/>
            <person name="LaButti K."/>
            <person name="Morin E."/>
            <person name="Salamov A."/>
            <person name="Lipzen A."/>
            <person name="Mereny Z."/>
            <person name="Hegedus B."/>
            <person name="Baldrian P."/>
            <person name="Stursova M."/>
            <person name="Weitz H."/>
            <person name="Taylor A."/>
            <person name="Grigoriev I.V."/>
            <person name="Nagy L.G."/>
            <person name="Martin F."/>
            <person name="Kauserud H."/>
        </authorList>
    </citation>
    <scope>NUCLEOTIDE SEQUENCE</scope>
    <source>
        <strain evidence="1">9284</strain>
    </source>
</reference>
<name>A0AAD7FJU1_9AGAR</name>
<evidence type="ECO:0000313" key="1">
    <source>
        <dbReference type="EMBL" id="KAJ7623238.1"/>
    </source>
</evidence>
<proteinExistence type="predicted"/>
<evidence type="ECO:0008006" key="3">
    <source>
        <dbReference type="Google" id="ProtNLM"/>
    </source>
</evidence>
<sequence length="325" mass="36796">MAHSQNPPKTPLILPPEIWNRIIEIALTADPSFELFTRIACSCAQFRSFAAQHYFRHVILPNEKNHWNRFCSLLHSHESFTWVRSLRASSQTLIPAVNNPGAATSIALLTRLEELSVDLEAEGFVTQQPFLKLLCKHIHSSCQLTVLVLTSLPRIDIPLLRMIVESFPHLVELHLSSSERLDLHCWDCYQDSLELTLHSPIPDMFSDPKSMAIIFARILQPLIHLTHLHLGIFLSNEMLTLNHVVHGRREGGAAFGPDECILCDKAANAVELDELTAALEFAQRLKALRDVGFSSFFDRSSPDELSTVVYILREGGRIRVRKSPW</sequence>
<protein>
    <recommendedName>
        <fullName evidence="3">F-box domain-containing protein</fullName>
    </recommendedName>
</protein>